<dbReference type="AlphaFoldDB" id="A0A2S7L1D9"/>
<name>A0A2S7L1D9_9FLAO</name>
<dbReference type="OrthoDB" id="1151239at2"/>
<sequence length="490" mass="56407">MAFFAVTIGGFKKIYLEWGRGTGKSFMLAFFMKKMVKQMPGAAFGLVGSSYQQILARTLPSTKKGLAVLGIYENVDYVVGKSGEKYGFEMPFETPDKWNNVIHFSNGAIFHLISLDTANSGRGFNLFGVLGDEAALFDPEKLYYNVKTTNRAKSERFPKASLLGCEIYASSTPLSKKGKWFTDMNDKIKNKEVKNPEIYLFLKASALVNKLNLRADWFDEMFDECPSELIYNAEILNIRPKEILNGFYPQFNQENIYTDYDKEYQEELIKCYSLKDLTCKQDNDIVRDKPLILSIDWGLFLCAVVSQNLAKEYRNLKGFHTQQPDIIDDLIEKFCDYYAPLKNKKVHLYYGHDGNKIKPDRKNETYGDEVKRLLKARGWTVIDKSKGKPAAPHNAKYALINLMFKSSASRYKNITINEYNCPDLIISLERAEATEGRNGIEKLKKDEKNKSLKQQHTTHYSDAFDIPIYDLFKSLLKKDKENWDLYQSKK</sequence>
<accession>A0A2S7L1D9</accession>
<reference evidence="1 2" key="1">
    <citation type="submission" date="2016-11" db="EMBL/GenBank/DDBJ databases">
        <title>Trade-off between light-utilization and light-protection in marine flavobacteria.</title>
        <authorList>
            <person name="Kumagai Y."/>
        </authorList>
    </citation>
    <scope>NUCLEOTIDE SEQUENCE [LARGE SCALE GENOMIC DNA]</scope>
    <source>
        <strain evidence="1 2">ATCC 700397</strain>
    </source>
</reference>
<dbReference type="Pfam" id="PF03237">
    <property type="entry name" value="Terminase_6N"/>
    <property type="match status" value="1"/>
</dbReference>
<proteinExistence type="predicted"/>
<comment type="caution">
    <text evidence="1">The sequence shown here is derived from an EMBL/GenBank/DDBJ whole genome shotgun (WGS) entry which is preliminary data.</text>
</comment>
<dbReference type="Proteomes" id="UP000239522">
    <property type="component" value="Unassembled WGS sequence"/>
</dbReference>
<dbReference type="EMBL" id="MQUA01000013">
    <property type="protein sequence ID" value="PQB08701.1"/>
    <property type="molecule type" value="Genomic_DNA"/>
</dbReference>
<gene>
    <name evidence="1" type="ORF">BST83_13305</name>
</gene>
<dbReference type="InterPro" id="IPR027417">
    <property type="entry name" value="P-loop_NTPase"/>
</dbReference>
<evidence type="ECO:0000313" key="1">
    <source>
        <dbReference type="EMBL" id="PQB08701.1"/>
    </source>
</evidence>
<organism evidence="1 2">
    <name type="scientific">Polaribacter filamentus</name>
    <dbReference type="NCBI Taxonomy" id="53483"/>
    <lineage>
        <taxon>Bacteria</taxon>
        <taxon>Pseudomonadati</taxon>
        <taxon>Bacteroidota</taxon>
        <taxon>Flavobacteriia</taxon>
        <taxon>Flavobacteriales</taxon>
        <taxon>Flavobacteriaceae</taxon>
    </lineage>
</organism>
<dbReference type="Gene3D" id="3.40.50.300">
    <property type="entry name" value="P-loop containing nucleotide triphosphate hydrolases"/>
    <property type="match status" value="1"/>
</dbReference>
<keyword evidence="2" id="KW-1185">Reference proteome</keyword>
<evidence type="ECO:0000313" key="2">
    <source>
        <dbReference type="Proteomes" id="UP000239522"/>
    </source>
</evidence>
<protein>
    <submittedName>
        <fullName evidence="1">Uncharacterized protein</fullName>
    </submittedName>
</protein>